<keyword evidence="2" id="KW-0067">ATP-binding</keyword>
<comment type="caution">
    <text evidence="5">The sequence shown here is derived from an EMBL/GenBank/DDBJ whole genome shotgun (WGS) entry which is preliminary data.</text>
</comment>
<dbReference type="Proteomes" id="UP001153678">
    <property type="component" value="Unassembled WGS sequence"/>
</dbReference>
<dbReference type="PANTHER" id="PTHR42855:SF2">
    <property type="entry name" value="DRUG RESISTANCE ABC TRANSPORTER,ATP-BINDING PROTEIN"/>
    <property type="match status" value="1"/>
</dbReference>
<evidence type="ECO:0000256" key="2">
    <source>
        <dbReference type="ARBA" id="ARBA00022840"/>
    </source>
</evidence>
<dbReference type="PROSITE" id="PS50893">
    <property type="entry name" value="ABC_TRANSPORTER_2"/>
    <property type="match status" value="2"/>
</dbReference>
<dbReference type="SMART" id="SM00382">
    <property type="entry name" value="AAA"/>
    <property type="match status" value="2"/>
</dbReference>
<protein>
    <submittedName>
        <fullName evidence="5">1814_t:CDS:1</fullName>
    </submittedName>
</protein>
<evidence type="ECO:0000313" key="5">
    <source>
        <dbReference type="EMBL" id="CAI2181011.1"/>
    </source>
</evidence>
<dbReference type="InterPro" id="IPR051309">
    <property type="entry name" value="ABCF_ATPase"/>
</dbReference>
<dbReference type="PANTHER" id="PTHR42855">
    <property type="entry name" value="ABC TRANSPORTER ATP-BINDING SUBUNIT"/>
    <property type="match status" value="1"/>
</dbReference>
<evidence type="ECO:0000259" key="4">
    <source>
        <dbReference type="PROSITE" id="PS50893"/>
    </source>
</evidence>
<feature type="domain" description="ABC transporter" evidence="4">
    <location>
        <begin position="11"/>
        <end position="227"/>
    </location>
</feature>
<organism evidence="5 6">
    <name type="scientific">Funneliformis geosporum</name>
    <dbReference type="NCBI Taxonomy" id="1117311"/>
    <lineage>
        <taxon>Eukaryota</taxon>
        <taxon>Fungi</taxon>
        <taxon>Fungi incertae sedis</taxon>
        <taxon>Mucoromycota</taxon>
        <taxon>Glomeromycotina</taxon>
        <taxon>Glomeromycetes</taxon>
        <taxon>Glomerales</taxon>
        <taxon>Glomeraceae</taxon>
        <taxon>Funneliformis</taxon>
    </lineage>
</organism>
<dbReference type="Pfam" id="PF00005">
    <property type="entry name" value="ABC_tran"/>
    <property type="match status" value="2"/>
</dbReference>
<dbReference type="OrthoDB" id="6500128at2759"/>
<dbReference type="GO" id="GO:0005524">
    <property type="term" value="F:ATP binding"/>
    <property type="evidence" value="ECO:0007669"/>
    <property type="project" value="UniProtKB-KW"/>
</dbReference>
<sequence>MLATANYSIQINIKDLSLSFGHKILFDDLNFCLQNGDKITIVGDNGSGKSTLINLLAGKDYDQFGQIKVCGKIGYLPQSFEDFKNQSTLDHLIYASQNSQLIKLTQTPFAKQYFERDFFELSGGEKVKVHLSGLVHADTDILLLDEPTNHLDNEGCDWIENFIRQHQGITIMVTHDRALINNTESKIVELCPFTHKLIRFRGGYKFYLEQQKQNQERSQALLEKQEKNITTLRKKQDTLGSTASLQVRKKIKRLKESMIDVSQVRKIPRIVFNEKIKTSVNLSATNLTKHPLFTGINFNLDSLDHLVITGKNGAGKTTLLEIIYGLREPDAGSISLSKNAVMGFLDQEQKYLDLEKTPIELISQGNSKLFSTQGAIIGHLKRFGLFYEHDFFSPLKDLSIGCRHKAQLAQMIAEGANILLLDEPTNHLDLMSLEQIESQLLSFPGLVVAVSHDRYFIKKIADQILHLETAAT</sequence>
<keyword evidence="6" id="KW-1185">Reference proteome</keyword>
<name>A0A9W4STG8_9GLOM</name>
<accession>A0A9W4STG8</accession>
<keyword evidence="1" id="KW-0547">Nucleotide-binding</keyword>
<proteinExistence type="predicted"/>
<dbReference type="InterPro" id="IPR003439">
    <property type="entry name" value="ABC_transporter-like_ATP-bd"/>
</dbReference>
<evidence type="ECO:0000256" key="3">
    <source>
        <dbReference type="SAM" id="Coils"/>
    </source>
</evidence>
<dbReference type="Gene3D" id="3.40.50.300">
    <property type="entry name" value="P-loop containing nucleotide triphosphate hydrolases"/>
    <property type="match status" value="2"/>
</dbReference>
<evidence type="ECO:0000313" key="6">
    <source>
        <dbReference type="Proteomes" id="UP001153678"/>
    </source>
</evidence>
<keyword evidence="3" id="KW-0175">Coiled coil</keyword>
<dbReference type="GO" id="GO:0016887">
    <property type="term" value="F:ATP hydrolysis activity"/>
    <property type="evidence" value="ECO:0007669"/>
    <property type="project" value="InterPro"/>
</dbReference>
<feature type="domain" description="ABC transporter" evidence="4">
    <location>
        <begin position="277"/>
        <end position="472"/>
    </location>
</feature>
<reference evidence="5" key="1">
    <citation type="submission" date="2022-08" db="EMBL/GenBank/DDBJ databases">
        <authorList>
            <person name="Kallberg Y."/>
            <person name="Tangrot J."/>
            <person name="Rosling A."/>
        </authorList>
    </citation>
    <scope>NUCLEOTIDE SEQUENCE</scope>
    <source>
        <strain evidence="5">Wild A</strain>
    </source>
</reference>
<evidence type="ECO:0000256" key="1">
    <source>
        <dbReference type="ARBA" id="ARBA00022741"/>
    </source>
</evidence>
<dbReference type="AlphaFoldDB" id="A0A9W4STG8"/>
<feature type="coiled-coil region" evidence="3">
    <location>
        <begin position="208"/>
        <end position="235"/>
    </location>
</feature>
<dbReference type="SUPFAM" id="SSF52540">
    <property type="entry name" value="P-loop containing nucleoside triphosphate hydrolases"/>
    <property type="match status" value="2"/>
</dbReference>
<gene>
    <name evidence="5" type="ORF">FWILDA_LOCUS9870</name>
</gene>
<dbReference type="EMBL" id="CAMKVN010002419">
    <property type="protein sequence ID" value="CAI2181011.1"/>
    <property type="molecule type" value="Genomic_DNA"/>
</dbReference>
<dbReference type="CDD" id="cd03221">
    <property type="entry name" value="ABCF_EF-3"/>
    <property type="match status" value="2"/>
</dbReference>
<dbReference type="InterPro" id="IPR003593">
    <property type="entry name" value="AAA+_ATPase"/>
</dbReference>
<dbReference type="InterPro" id="IPR027417">
    <property type="entry name" value="P-loop_NTPase"/>
</dbReference>